<keyword evidence="7" id="KW-1185">Reference proteome</keyword>
<dbReference type="Pfam" id="PF01968">
    <property type="entry name" value="Hydantoinase_A"/>
    <property type="match status" value="1"/>
</dbReference>
<dbReference type="Proteomes" id="UP001335183">
    <property type="component" value="Chromosome"/>
</dbReference>
<dbReference type="Pfam" id="PF05378">
    <property type="entry name" value="Hydant_A_N"/>
    <property type="match status" value="1"/>
</dbReference>
<proteinExistence type="inferred from homology"/>
<protein>
    <submittedName>
        <fullName evidence="6">Hydantoinase B/oxoprolinase family protein</fullName>
    </submittedName>
</protein>
<evidence type="ECO:0000259" key="4">
    <source>
        <dbReference type="Pfam" id="PF05378"/>
    </source>
</evidence>
<dbReference type="Pfam" id="PF02538">
    <property type="entry name" value="Hydantoinase_B"/>
    <property type="match status" value="1"/>
</dbReference>
<gene>
    <name evidence="6" type="ORF">V5F89_04945</name>
</gene>
<dbReference type="EMBL" id="CP144918">
    <property type="protein sequence ID" value="WWA48253.1"/>
    <property type="molecule type" value="Genomic_DNA"/>
</dbReference>
<name>A0ABZ2D5D2_9SPHN</name>
<evidence type="ECO:0000259" key="5">
    <source>
        <dbReference type="Pfam" id="PF19278"/>
    </source>
</evidence>
<dbReference type="Pfam" id="PF19278">
    <property type="entry name" value="Hydant_A_C"/>
    <property type="match status" value="1"/>
</dbReference>
<dbReference type="InterPro" id="IPR045079">
    <property type="entry name" value="Oxoprolinase-like"/>
</dbReference>
<reference evidence="6 7" key="1">
    <citation type="submission" date="2024-02" db="EMBL/GenBank/DDBJ databases">
        <title>The whole genome sequence of five bacterial samples isolated from Abu Dhabi Sabkha-shore region.</title>
        <authorList>
            <person name="Sudalaimuthuasari N."/>
            <person name="Sarfraz B."/>
            <person name="Tuyisabe J.D."/>
            <person name="Mugisha Ntwali L.D.M."/>
            <person name="Ali A.I.A.A."/>
            <person name="Almansoori S.Z.A."/>
            <person name="Alajami H.S.A."/>
            <person name="Almeqbaali A.A.S."/>
            <person name="Kundu B."/>
            <person name="Saeed E.E."/>
            <person name="Sukumarinath V."/>
            <person name="Mishra A.K."/>
            <person name="Hazzouri K.M."/>
            <person name="Almaskari R."/>
            <person name="Sharma A.K."/>
            <person name="Amiri K.M.A."/>
        </authorList>
    </citation>
    <scope>NUCLEOTIDE SEQUENCE [LARGE SCALE GENOMIC DNA]</scope>
    <source>
        <strain evidence="7">kcgeb_sd</strain>
    </source>
</reference>
<feature type="domain" description="Hydantoinase B/oxoprolinase" evidence="3">
    <location>
        <begin position="682"/>
        <end position="1190"/>
    </location>
</feature>
<dbReference type="InterPro" id="IPR008040">
    <property type="entry name" value="Hydant_A_N"/>
</dbReference>
<dbReference type="PANTHER" id="PTHR11365">
    <property type="entry name" value="5-OXOPROLINASE RELATED"/>
    <property type="match status" value="1"/>
</dbReference>
<evidence type="ECO:0000256" key="1">
    <source>
        <dbReference type="ARBA" id="ARBA00010403"/>
    </source>
</evidence>
<feature type="domain" description="Acetophenone carboxylase-like C-terminal" evidence="5">
    <location>
        <begin position="506"/>
        <end position="655"/>
    </location>
</feature>
<dbReference type="PANTHER" id="PTHR11365:SF23">
    <property type="entry name" value="HYPOTHETICAL 5-OXOPROLINASE (EUROFUNG)-RELATED"/>
    <property type="match status" value="1"/>
</dbReference>
<feature type="domain" description="Hydantoinase/oxoprolinase N-terminal" evidence="4">
    <location>
        <begin position="6"/>
        <end position="184"/>
    </location>
</feature>
<evidence type="ECO:0000313" key="7">
    <source>
        <dbReference type="Proteomes" id="UP001335183"/>
    </source>
</evidence>
<evidence type="ECO:0000259" key="2">
    <source>
        <dbReference type="Pfam" id="PF01968"/>
    </source>
</evidence>
<sequence>MTDWQFWIDRGGTFTDVVARDPSGHLHTAKVLSENPARYSDAATAGIRTILGIDFDAPLPRKAIAAVKMGTTVATNALLERKGAGTALIVNRGFGDLLRIGHQARPDLFALDIRLPDTLYERVEEVIGRVDAEGGIVAPLDEAAARKSLERLRNSGLDACAIVLAHAWKYPEMEIRLGELAREAGFSQISLSHEVSALIGLVPRGQTTVVDAYLSPVLRNYVEKVENELKETPLFFLRSDGGLAAAADFHGRDAILSGPAGGVVGAARTAAAIGENKIIGFDMGGTSTDVALFAGEFERAYDTEVAGVAMRVPMMDIETIAAGGGSVLKFDGTRFRVGPDSAGANPGPACYRQGGPLTITDANVMCGKVSPKHFPAIFGPDGNLELDAQIVEQMFEDLAAEVADGRSGREVAEGFLKIAAANMAAAIKRVALERGHDATEFTLNCFGGAGGQHACMVADELGMSRILIHPLAGVLSAYGIGLADRSASREATLEIPFSETSLPEIAAAAKRMANEAMEELGRSDRARTEVALRMRYEGSDTSLPVPLSDAAAMRAQFEKLHADRFGFSTPERPVVAADLMVEVIAPGGEMSPLSAATAQEQDEDLIGEVEIWTAGAMHQASVHDRRFLSAGQVLTGPALIREENSTTMVEPGWRAEVLPGGELVLTRNAELRREKIGTDEADPVMLELFNNLFMSVPEQMGAILQHTSTSVNIKERLDFSCALFDADGSLIANAPHVPVHLGAMGESVRTILESRRGSMQPGDSYVLNNPYNGGTHLPDVTVVTPVFDDSDQATLRCFVANRGHHADIGGTTPGSAPPNSTTLAEEGVLIDDFLIVREGVFREAEFRDLLTGAPWPARDPDANVADIRAQLAANAAGVREIRGLVARYGWKVLSAYMRFAMENGEESIRRVIGRLKDGAFDYEMDDGSRLSVKVGIDAASRSATIDFTGTSPQRPGNMNAPRAVTRAVVLYAFRCLVDEDLPLNEGCLRPLKLIVPPGSFLAPEPGAAVVAGNTEVSQAACDALLGALGAAAGSQGTMNNFLFGNGRYQYYETICGGAGAGPGFHGASCVHTHMTNTRITDPEILEVRYPVLLETFAIRRSSGGDGAWRGGAGARRAIRAREAMSATLISSRRTRPPIGLAGGSPGAVGRQWVERADGTIDILPGHAEVELQAGDLIVIETPGGGGFGEPAKRLAERSNR</sequence>
<organism evidence="6 7">
    <name type="scientific">Pelagerythrobacter marensis</name>
    <dbReference type="NCBI Taxonomy" id="543877"/>
    <lineage>
        <taxon>Bacteria</taxon>
        <taxon>Pseudomonadati</taxon>
        <taxon>Pseudomonadota</taxon>
        <taxon>Alphaproteobacteria</taxon>
        <taxon>Sphingomonadales</taxon>
        <taxon>Erythrobacteraceae</taxon>
        <taxon>Pelagerythrobacter</taxon>
    </lineage>
</organism>
<comment type="similarity">
    <text evidence="1">Belongs to the oxoprolinase family.</text>
</comment>
<evidence type="ECO:0000313" key="6">
    <source>
        <dbReference type="EMBL" id="WWA48253.1"/>
    </source>
</evidence>
<evidence type="ECO:0000259" key="3">
    <source>
        <dbReference type="Pfam" id="PF02538"/>
    </source>
</evidence>
<dbReference type="InterPro" id="IPR049517">
    <property type="entry name" value="ACX-like_C"/>
</dbReference>
<accession>A0ABZ2D5D2</accession>
<dbReference type="InterPro" id="IPR003692">
    <property type="entry name" value="Hydantoinase_B"/>
</dbReference>
<dbReference type="InterPro" id="IPR002821">
    <property type="entry name" value="Hydantoinase_A"/>
</dbReference>
<feature type="domain" description="Hydantoinase A/oxoprolinase" evidence="2">
    <location>
        <begin position="204"/>
        <end position="486"/>
    </location>
</feature>
<dbReference type="RefSeq" id="WP_338447138.1">
    <property type="nucleotide sequence ID" value="NZ_CP144918.1"/>
</dbReference>